<evidence type="ECO:0000313" key="4">
    <source>
        <dbReference type="EMBL" id="CEK85123.1"/>
    </source>
</evidence>
<reference evidence="5" key="1">
    <citation type="submission" date="2014-12" db="EMBL/GenBank/DDBJ databases">
        <title>Insight into the proteome of Arion vulgaris.</title>
        <authorList>
            <person name="Aradska J."/>
            <person name="Bulat T."/>
            <person name="Smidak R."/>
            <person name="Sarate P."/>
            <person name="Gangsoo J."/>
            <person name="Sialana F."/>
            <person name="Bilban M."/>
            <person name="Lubec G."/>
        </authorList>
    </citation>
    <scope>NUCLEOTIDE SEQUENCE</scope>
    <source>
        <tissue evidence="5">Skin</tissue>
    </source>
</reference>
<feature type="compositionally biased region" description="Basic and acidic residues" evidence="1">
    <location>
        <begin position="1"/>
        <end position="27"/>
    </location>
</feature>
<feature type="region of interest" description="Disordered" evidence="1">
    <location>
        <begin position="1"/>
        <end position="51"/>
    </location>
</feature>
<dbReference type="EMBL" id="HACG01038261">
    <property type="protein sequence ID" value="CEK85126.1"/>
    <property type="molecule type" value="Transcribed_RNA"/>
</dbReference>
<evidence type="ECO:0000256" key="1">
    <source>
        <dbReference type="SAM" id="MobiDB-lite"/>
    </source>
</evidence>
<dbReference type="EMBL" id="HACG01038253">
    <property type="protein sequence ID" value="CEK85118.1"/>
    <property type="molecule type" value="Transcribed_RNA"/>
</dbReference>
<name>A0A0B7AYJ4_9EUPU</name>
<evidence type="ECO:0000313" key="2">
    <source>
        <dbReference type="EMBL" id="CEK85118.1"/>
    </source>
</evidence>
<dbReference type="AlphaFoldDB" id="A0A0B7AYJ4"/>
<dbReference type="EMBL" id="HACG01038257">
    <property type="protein sequence ID" value="CEK85122.1"/>
    <property type="molecule type" value="Transcribed_RNA"/>
</dbReference>
<sequence length="51" mass="5968">MVYLVDKNECKQTTRNTDRRKAREERNWSPQHHLSSPTTVISSHPHGVVCH</sequence>
<organism evidence="5">
    <name type="scientific">Arion vulgaris</name>
    <dbReference type="NCBI Taxonomy" id="1028688"/>
    <lineage>
        <taxon>Eukaryota</taxon>
        <taxon>Metazoa</taxon>
        <taxon>Spiralia</taxon>
        <taxon>Lophotrochozoa</taxon>
        <taxon>Mollusca</taxon>
        <taxon>Gastropoda</taxon>
        <taxon>Heterobranchia</taxon>
        <taxon>Euthyneura</taxon>
        <taxon>Panpulmonata</taxon>
        <taxon>Eupulmonata</taxon>
        <taxon>Stylommatophora</taxon>
        <taxon>Helicina</taxon>
        <taxon>Arionoidea</taxon>
        <taxon>Arionidae</taxon>
        <taxon>Arion</taxon>
    </lineage>
</organism>
<gene>
    <name evidence="5" type="primary">ORF146539</name>
    <name evidence="2" type="synonym">ORF146501</name>
    <name evidence="3" type="synonym">ORF146518</name>
    <name evidence="4" type="synonym">ORF146526</name>
</gene>
<evidence type="ECO:0000313" key="3">
    <source>
        <dbReference type="EMBL" id="CEK85122.1"/>
    </source>
</evidence>
<protein>
    <submittedName>
        <fullName evidence="5">Uncharacterized protein</fullName>
    </submittedName>
</protein>
<feature type="compositionally biased region" description="Polar residues" evidence="1">
    <location>
        <begin position="28"/>
        <end position="42"/>
    </location>
</feature>
<proteinExistence type="predicted"/>
<evidence type="ECO:0000313" key="5">
    <source>
        <dbReference type="EMBL" id="CEK85126.1"/>
    </source>
</evidence>
<accession>A0A0B7AYJ4</accession>
<dbReference type="EMBL" id="HACG01038258">
    <property type="protein sequence ID" value="CEK85123.1"/>
    <property type="molecule type" value="Transcribed_RNA"/>
</dbReference>